<feature type="domain" description="Peptidase S8/S53" evidence="6">
    <location>
        <begin position="104"/>
        <end position="299"/>
    </location>
</feature>
<keyword evidence="3 5" id="KW-0378">Hydrolase</keyword>
<dbReference type="InterPro" id="IPR036852">
    <property type="entry name" value="Peptidase_S8/S53_dom_sf"/>
</dbReference>
<dbReference type="Proteomes" id="UP000002730">
    <property type="component" value="Chromosome"/>
</dbReference>
<dbReference type="InterPro" id="IPR034045">
    <property type="entry name" value="Pep_S8_CspA-like"/>
</dbReference>
<keyword evidence="2 5" id="KW-0645">Protease</keyword>
<dbReference type="AlphaFoldDB" id="D9SUS4"/>
<dbReference type="InterPro" id="IPR017310">
    <property type="entry name" value="Pept_S8A_subtilisin_clostridia"/>
</dbReference>
<evidence type="ECO:0000256" key="4">
    <source>
        <dbReference type="ARBA" id="ARBA00022825"/>
    </source>
</evidence>
<dbReference type="PIRSF" id="PIRSF037894">
    <property type="entry name" value="Subtilisin_rel_CspABC"/>
    <property type="match status" value="1"/>
</dbReference>
<accession>D9SUS4</accession>
<dbReference type="EMBL" id="CP002160">
    <property type="protein sequence ID" value="ADL50979.1"/>
    <property type="molecule type" value="Genomic_DNA"/>
</dbReference>
<sequence length="573" mass="63564">MKKNNAFPEDILKNVNFFPYLVQYEGDIENTISSESGYYTTIINDMYAILEVPKEQIEPDIKNPFLSSIVYVKPTEMYTLQEISPLETYKSEISQLDLPLPLTGKGVTIAIIDTGIDYLSKEFMTATGETRIEAIWDQTIISSKEYQANVVPIGTVYSKEEINRALLAHSQGKDPYEIVPSKDEIGHGTKMAGIIGATGDNPALKGFAYECNYIIIKLLKDYAFEDRFHTEVPVFNTTHIIAALQFLYEYTLVNNNPLVVYFPLGTNFGNHKGYSLLDQFIDFISMSGRIVFVCGTGNQCGKGLHTSGIISEAGETGIIEIDVSPKQQDLWLEIWTALPNIMSLSITSPSGDNTDIIPVRLSKVMQYNYVFESTLIKIVYYLPEENTGDELIRIRLYNIQPGIWSIMLKANDILDGRYDAWLAQEGITVGGTKFTLGDDFGTITAPGGSTYTVTVAAYNQNNNTILQYSGRAFLSTYTDIIDIAAGGVNALTVAPNNETAIVNGTSVAAAIVAGVCALLFEWAIINGNDPYIHAQTIRTYLSRGTTKRKGDIYPNPQWGYGILDILQLFKYII</sequence>
<dbReference type="RefSeq" id="WP_010076163.1">
    <property type="nucleotide sequence ID" value="NC_014393.1"/>
</dbReference>
<name>D9SUS4_CLOC7</name>
<dbReference type="Pfam" id="PF00082">
    <property type="entry name" value="Peptidase_S8"/>
    <property type="match status" value="2"/>
</dbReference>
<feature type="active site" description="Charge relay system" evidence="5">
    <location>
        <position position="113"/>
    </location>
</feature>
<dbReference type="PANTHER" id="PTHR43806:SF11">
    <property type="entry name" value="CEREVISIN-RELATED"/>
    <property type="match status" value="1"/>
</dbReference>
<dbReference type="InterPro" id="IPR015500">
    <property type="entry name" value="Peptidase_S8_subtilisin-rel"/>
</dbReference>
<evidence type="ECO:0000259" key="6">
    <source>
        <dbReference type="Pfam" id="PF00082"/>
    </source>
</evidence>
<dbReference type="eggNOG" id="COG1404">
    <property type="taxonomic scope" value="Bacteria"/>
</dbReference>
<dbReference type="CDD" id="cd07478">
    <property type="entry name" value="Peptidases_S8_CspA-like"/>
    <property type="match status" value="1"/>
</dbReference>
<evidence type="ECO:0000256" key="3">
    <source>
        <dbReference type="ARBA" id="ARBA00022801"/>
    </source>
</evidence>
<gene>
    <name evidence="7" type="ordered locus">Clocel_1224</name>
</gene>
<feature type="domain" description="Peptidase S8/S53" evidence="6">
    <location>
        <begin position="440"/>
        <end position="561"/>
    </location>
</feature>
<evidence type="ECO:0000256" key="5">
    <source>
        <dbReference type="PROSITE-ProRule" id="PRU01240"/>
    </source>
</evidence>
<evidence type="ECO:0000256" key="2">
    <source>
        <dbReference type="ARBA" id="ARBA00022670"/>
    </source>
</evidence>
<keyword evidence="8" id="KW-1185">Reference proteome</keyword>
<dbReference type="KEGG" id="ccb:Clocel_1224"/>
<keyword evidence="4 5" id="KW-0720">Serine protease</keyword>
<organism evidence="7 8">
    <name type="scientific">Clostridium cellulovorans (strain ATCC 35296 / DSM 3052 / OCM 3 / 743B)</name>
    <dbReference type="NCBI Taxonomy" id="573061"/>
    <lineage>
        <taxon>Bacteria</taxon>
        <taxon>Bacillati</taxon>
        <taxon>Bacillota</taxon>
        <taxon>Clostridia</taxon>
        <taxon>Eubacteriales</taxon>
        <taxon>Clostridiaceae</taxon>
        <taxon>Clostridium</taxon>
    </lineage>
</organism>
<dbReference type="InterPro" id="IPR050131">
    <property type="entry name" value="Peptidase_S8_subtilisin-like"/>
</dbReference>
<evidence type="ECO:0000313" key="7">
    <source>
        <dbReference type="EMBL" id="ADL50979.1"/>
    </source>
</evidence>
<dbReference type="GO" id="GO:0006508">
    <property type="term" value="P:proteolysis"/>
    <property type="evidence" value="ECO:0007669"/>
    <property type="project" value="UniProtKB-KW"/>
</dbReference>
<dbReference type="SUPFAM" id="SSF52743">
    <property type="entry name" value="Subtilisin-like"/>
    <property type="match status" value="1"/>
</dbReference>
<dbReference type="PANTHER" id="PTHR43806">
    <property type="entry name" value="PEPTIDASE S8"/>
    <property type="match status" value="1"/>
</dbReference>
<dbReference type="Gene3D" id="2.60.120.1290">
    <property type="match status" value="1"/>
</dbReference>
<comment type="similarity">
    <text evidence="1 5">Belongs to the peptidase S8 family.</text>
</comment>
<feature type="active site" description="Charge relay system" evidence="5">
    <location>
        <position position="506"/>
    </location>
</feature>
<dbReference type="PROSITE" id="PS51892">
    <property type="entry name" value="SUBTILASE"/>
    <property type="match status" value="1"/>
</dbReference>
<evidence type="ECO:0000313" key="8">
    <source>
        <dbReference type="Proteomes" id="UP000002730"/>
    </source>
</evidence>
<dbReference type="Gene3D" id="3.40.50.200">
    <property type="entry name" value="Peptidase S8/S53 domain"/>
    <property type="match status" value="1"/>
</dbReference>
<dbReference type="InterPro" id="IPR000209">
    <property type="entry name" value="Peptidase_S8/S53_dom"/>
</dbReference>
<dbReference type="PRINTS" id="PR00723">
    <property type="entry name" value="SUBTILISIN"/>
</dbReference>
<reference evidence="7 8" key="1">
    <citation type="submission" date="2010-08" db="EMBL/GenBank/DDBJ databases">
        <title>Complete sequence of Clostridium cellulovorans 743B.</title>
        <authorList>
            <consortium name="US DOE Joint Genome Institute"/>
            <person name="Lucas S."/>
            <person name="Copeland A."/>
            <person name="Lapidus A."/>
            <person name="Cheng J.-F."/>
            <person name="Bruce D."/>
            <person name="Goodwin L."/>
            <person name="Pitluck S."/>
            <person name="Chertkov O."/>
            <person name="Detter J.C."/>
            <person name="Han C."/>
            <person name="Tapia R."/>
            <person name="Land M."/>
            <person name="Hauser L."/>
            <person name="Chang Y.-J."/>
            <person name="Jeffries C."/>
            <person name="Kyrpides N."/>
            <person name="Ivanova N."/>
            <person name="Mikhailova N."/>
            <person name="Hemme C.L."/>
            <person name="Woyke T."/>
        </authorList>
    </citation>
    <scope>NUCLEOTIDE SEQUENCE [LARGE SCALE GENOMIC DNA]</scope>
    <source>
        <strain evidence="8">ATCC 35296 / DSM 3052 / OCM 3 / 743B</strain>
    </source>
</reference>
<evidence type="ECO:0000256" key="1">
    <source>
        <dbReference type="ARBA" id="ARBA00011073"/>
    </source>
</evidence>
<dbReference type="STRING" id="573061.Clocel_1224"/>
<feature type="active site" description="Charge relay system" evidence="5">
    <location>
        <position position="187"/>
    </location>
</feature>
<dbReference type="GO" id="GO:0004252">
    <property type="term" value="F:serine-type endopeptidase activity"/>
    <property type="evidence" value="ECO:0007669"/>
    <property type="project" value="UniProtKB-UniRule"/>
</dbReference>
<dbReference type="OrthoDB" id="2744137at2"/>
<proteinExistence type="inferred from homology"/>
<protein>
    <submittedName>
        <fullName evidence="7">Peptidase S8 and S53 subtilisin kexin sedolisin</fullName>
    </submittedName>
</protein>
<dbReference type="HOGENOM" id="CLU_025670_0_0_9"/>